<feature type="compositionally biased region" description="Gly residues" evidence="2">
    <location>
        <begin position="1443"/>
        <end position="1452"/>
    </location>
</feature>
<feature type="region of interest" description="Disordered" evidence="2">
    <location>
        <begin position="679"/>
        <end position="702"/>
    </location>
</feature>
<protein>
    <submittedName>
        <fullName evidence="3">Uncharacterized protein</fullName>
    </submittedName>
</protein>
<gene>
    <name evidence="3" type="ORF">HYH03_014361</name>
</gene>
<feature type="compositionally biased region" description="Gly residues" evidence="2">
    <location>
        <begin position="945"/>
        <end position="971"/>
    </location>
</feature>
<feature type="compositionally biased region" description="Gly residues" evidence="2">
    <location>
        <begin position="1105"/>
        <end position="1145"/>
    </location>
</feature>
<feature type="compositionally biased region" description="Low complexity" evidence="2">
    <location>
        <begin position="852"/>
        <end position="862"/>
    </location>
</feature>
<evidence type="ECO:0000256" key="1">
    <source>
        <dbReference type="SAM" id="Coils"/>
    </source>
</evidence>
<evidence type="ECO:0000313" key="3">
    <source>
        <dbReference type="EMBL" id="KAG2486989.1"/>
    </source>
</evidence>
<feature type="compositionally biased region" description="Gly residues" evidence="2">
    <location>
        <begin position="1012"/>
        <end position="1041"/>
    </location>
</feature>
<feature type="region of interest" description="Disordered" evidence="2">
    <location>
        <begin position="917"/>
        <end position="1182"/>
    </location>
</feature>
<feature type="compositionally biased region" description="Gly residues" evidence="2">
    <location>
        <begin position="585"/>
        <end position="627"/>
    </location>
</feature>
<feature type="region of interest" description="Disordered" evidence="2">
    <location>
        <begin position="584"/>
        <end position="639"/>
    </location>
</feature>
<dbReference type="Proteomes" id="UP000612055">
    <property type="component" value="Unassembled WGS sequence"/>
</dbReference>
<feature type="coiled-coil region" evidence="1">
    <location>
        <begin position="55"/>
        <end position="98"/>
    </location>
</feature>
<keyword evidence="1" id="KW-0175">Coiled coil</keyword>
<feature type="region of interest" description="Disordered" evidence="2">
    <location>
        <begin position="348"/>
        <end position="375"/>
    </location>
</feature>
<feature type="region of interest" description="Disordered" evidence="2">
    <location>
        <begin position="517"/>
        <end position="559"/>
    </location>
</feature>
<comment type="caution">
    <text evidence="3">The sequence shown here is derived from an EMBL/GenBank/DDBJ whole genome shotgun (WGS) entry which is preliminary data.</text>
</comment>
<feature type="compositionally biased region" description="Basic residues" evidence="2">
    <location>
        <begin position="987"/>
        <end position="1000"/>
    </location>
</feature>
<sequence length="1484" mass="143695">MATRRDIEDLIKQLQVAEQHASGGASVLVDAPLFSQAVEALGRLEQALDNRPSLIKKLNEKIMKLESELETLRSATRVDELERKIQRLEGELQRSYATKNFTLKNGLLEIEKAYRDFITASPAVQSLWDEITLLLVEDKESAPSHILARRNQHAARVAEAAAEAVAAAAAATAAAAAGTTPIMGPGGEPLDHPTSYVQQQVDKFKDYTFTPGTLDPAHPAPSGPGYAHPHYFPGHAGQPGSFWEADARAIEQPNDDRPLGLDTDALREQYDRVGTAAEGAVPRMQYDTLVPPGPSPLRPVSLFGAGADRAPDASALDAARDELHASLDQLRTMFAPYTWAPTPLAAAAGTAGAGPGAAAGAEGGGGGAAGEAGARAPPDAAAFETMAESLEVSVARLREYFSRMGWAPGAAAGPGGSSAAAGASGEGVTPDARALDAQADAILSSIQHLRAQFQAAAAARAAAAGDGGAASDGDGAAGRAAVVPDARYFETQADSIAASLDELMRLYSRSSNDLTFPTVNGRGPGGSWASPSTAGLAPGSSGVLPPGAAPDARAGDVAGDVGSASVQPMVDLFSSFLAHLQATQGGSGPGGPWAWAGGAGPAPPGGSGGAGEGAEGAEGAGPSGDGTGEAASVAGSRQQQQLQPADLVRMFAAYARAWPTAAAAGRAAVVVGGGGSTAGGGGGGVGSAGASVRLSPSPSPSGDYDLSYGGAGGGGGGGGAGGLGAGGGGVSFGGFGSLPPLPPAAPPPVRFRISINTSEAAAGGTLNAHLSPIPSTAAFVLGDADGGTPAAAGTPLTPSASSTPYAPNGGGAAGTSFPAAASAAAATPAGSAAAGSGDAGAATLGSAAAAAAAPGSTSASGKKSGKRAASRASTASAAPGAAAVDILLASLESKHGKGLTTSPDAVAVWRDLLTLLGVDPDSRPIPRSGTGALASSSTRTAGAAAGSGAGAGAGSGSGSGGAHLGAAGGTAEGEAEAAGGEAAATEKKKKKKKKKRRKKGGAAGAEAEGAEGNAGGVENGEGGEAGAAGEAGGSGAGGEGGAVRVARSRAAAGGEEAEAAEVDEEEWVSRGEGSDYEDDWEDDEGEEGEEAAVTKRSAAAAGASAGSGGARAGGDGGAAGGLGGGAGEGEGTAGSTAGGAAGAGAGAFAASNGAADGGAQGQQGEAAEAAAEGAGGAGGASAAPRLVRSASAAAALAAAAAAASPYGESPDVAVSGAADPHAAAAASGPFGSASGSDAGTGSDVDDADGGAVEAGPGLVAGGVRFQITLSEIAAAPEEQPAVQFRANVAEGPRGADPAQLERAEAEVMQLKLLRHSLSEQLGATQELVTHLNRQLKGVLEEREDLAARAERLSSELGAARSAASEARSESDHFMRELVDTKVQLAEVQGEYMQVYQALKRALGNEKGMMAKIEELERILAVVGPGDVAYDDEYEDAVRSTAAGHGGSGGGVARSGSAPRSTAELAAAAAADAKAAAGVGVGRRG</sequence>
<feature type="coiled-coil region" evidence="1">
    <location>
        <begin position="1300"/>
        <end position="1369"/>
    </location>
</feature>
<evidence type="ECO:0000256" key="2">
    <source>
        <dbReference type="SAM" id="MobiDB-lite"/>
    </source>
</evidence>
<dbReference type="OrthoDB" id="541042at2759"/>
<feature type="compositionally biased region" description="Low complexity" evidence="2">
    <location>
        <begin position="545"/>
        <end position="559"/>
    </location>
</feature>
<feature type="compositionally biased region" description="Low complexity" evidence="2">
    <location>
        <begin position="1453"/>
        <end position="1464"/>
    </location>
</feature>
<feature type="compositionally biased region" description="Low complexity" evidence="2">
    <location>
        <begin position="1162"/>
        <end position="1172"/>
    </location>
</feature>
<evidence type="ECO:0000313" key="4">
    <source>
        <dbReference type="Proteomes" id="UP000612055"/>
    </source>
</evidence>
<feature type="compositionally biased region" description="Acidic residues" evidence="2">
    <location>
        <begin position="1074"/>
        <end position="1090"/>
    </location>
</feature>
<name>A0A835XNV7_9CHLO</name>
<feature type="compositionally biased region" description="Low complexity" evidence="2">
    <location>
        <begin position="1212"/>
        <end position="1242"/>
    </location>
</feature>
<keyword evidence="4" id="KW-1185">Reference proteome</keyword>
<organism evidence="3 4">
    <name type="scientific">Edaphochlamys debaryana</name>
    <dbReference type="NCBI Taxonomy" id="47281"/>
    <lineage>
        <taxon>Eukaryota</taxon>
        <taxon>Viridiplantae</taxon>
        <taxon>Chlorophyta</taxon>
        <taxon>core chlorophytes</taxon>
        <taxon>Chlorophyceae</taxon>
        <taxon>CS clade</taxon>
        <taxon>Chlamydomonadales</taxon>
        <taxon>Chlamydomonadales incertae sedis</taxon>
        <taxon>Edaphochlamys</taxon>
    </lineage>
</organism>
<feature type="region of interest" description="Disordered" evidence="2">
    <location>
        <begin position="1207"/>
        <end position="1255"/>
    </location>
</feature>
<accession>A0A835XNV7</accession>
<feature type="compositionally biased region" description="Gly residues" evidence="2">
    <location>
        <begin position="351"/>
        <end position="370"/>
    </location>
</feature>
<feature type="compositionally biased region" description="Low complexity" evidence="2">
    <location>
        <begin position="927"/>
        <end position="944"/>
    </location>
</feature>
<dbReference type="EMBL" id="JAEHOE010000103">
    <property type="protein sequence ID" value="KAG2486989.1"/>
    <property type="molecule type" value="Genomic_DNA"/>
</dbReference>
<feature type="region of interest" description="Disordered" evidence="2">
    <location>
        <begin position="852"/>
        <end position="875"/>
    </location>
</feature>
<feature type="compositionally biased region" description="Acidic residues" evidence="2">
    <location>
        <begin position="1055"/>
        <end position="1066"/>
    </location>
</feature>
<feature type="compositionally biased region" description="Low complexity" evidence="2">
    <location>
        <begin position="1042"/>
        <end position="1054"/>
    </location>
</feature>
<feature type="region of interest" description="Disordered" evidence="2">
    <location>
        <begin position="1439"/>
        <end position="1464"/>
    </location>
</feature>
<proteinExistence type="predicted"/>
<reference evidence="3" key="1">
    <citation type="journal article" date="2020" name="bioRxiv">
        <title>Comparative genomics of Chlamydomonas.</title>
        <authorList>
            <person name="Craig R.J."/>
            <person name="Hasan A.R."/>
            <person name="Ness R.W."/>
            <person name="Keightley P.D."/>
        </authorList>
    </citation>
    <scope>NUCLEOTIDE SEQUENCE</scope>
    <source>
        <strain evidence="3">CCAP 11/70</strain>
    </source>
</reference>